<organism evidence="3 4">
    <name type="scientific">Allomyces macrogynus (strain ATCC 38327)</name>
    <name type="common">Allomyces javanicus var. macrogynus</name>
    <dbReference type="NCBI Taxonomy" id="578462"/>
    <lineage>
        <taxon>Eukaryota</taxon>
        <taxon>Fungi</taxon>
        <taxon>Fungi incertae sedis</taxon>
        <taxon>Blastocladiomycota</taxon>
        <taxon>Blastocladiomycetes</taxon>
        <taxon>Blastocladiales</taxon>
        <taxon>Blastocladiaceae</taxon>
        <taxon>Allomyces</taxon>
    </lineage>
</organism>
<reference evidence="3 4" key="1">
    <citation type="submission" date="2009-11" db="EMBL/GenBank/DDBJ databases">
        <title>Annotation of Allomyces macrogynus ATCC 38327.</title>
        <authorList>
            <consortium name="The Broad Institute Genome Sequencing Platform"/>
            <person name="Russ C."/>
            <person name="Cuomo C."/>
            <person name="Burger G."/>
            <person name="Gray M.W."/>
            <person name="Holland P.W.H."/>
            <person name="King N."/>
            <person name="Lang F.B.F."/>
            <person name="Roger A.J."/>
            <person name="Ruiz-Trillo I."/>
            <person name="Young S.K."/>
            <person name="Zeng Q."/>
            <person name="Gargeya S."/>
            <person name="Fitzgerald M."/>
            <person name="Haas B."/>
            <person name="Abouelleil A."/>
            <person name="Alvarado L."/>
            <person name="Arachchi H.M."/>
            <person name="Berlin A."/>
            <person name="Chapman S.B."/>
            <person name="Gearin G."/>
            <person name="Goldberg J."/>
            <person name="Griggs A."/>
            <person name="Gujja S."/>
            <person name="Hansen M."/>
            <person name="Heiman D."/>
            <person name="Howarth C."/>
            <person name="Larimer J."/>
            <person name="Lui A."/>
            <person name="MacDonald P.J.P."/>
            <person name="McCowen C."/>
            <person name="Montmayeur A."/>
            <person name="Murphy C."/>
            <person name="Neiman D."/>
            <person name="Pearson M."/>
            <person name="Priest M."/>
            <person name="Roberts A."/>
            <person name="Saif S."/>
            <person name="Shea T."/>
            <person name="Sisk P."/>
            <person name="Stolte C."/>
            <person name="Sykes S."/>
            <person name="Wortman J."/>
            <person name="Nusbaum C."/>
            <person name="Birren B."/>
        </authorList>
    </citation>
    <scope>NUCLEOTIDE SEQUENCE [LARGE SCALE GENOMIC DNA]</scope>
    <source>
        <strain evidence="3 4">ATCC 38327</strain>
    </source>
</reference>
<dbReference type="InterPro" id="IPR023139">
    <property type="entry name" value="PBDC1-like_dom_sf"/>
</dbReference>
<evidence type="ECO:0000313" key="4">
    <source>
        <dbReference type="Proteomes" id="UP000054350"/>
    </source>
</evidence>
<feature type="region of interest" description="Disordered" evidence="1">
    <location>
        <begin position="1"/>
        <end position="42"/>
    </location>
</feature>
<name>A0A0L0SA92_ALLM3</name>
<evidence type="ECO:0000256" key="1">
    <source>
        <dbReference type="SAM" id="MobiDB-lite"/>
    </source>
</evidence>
<feature type="compositionally biased region" description="Polar residues" evidence="1">
    <location>
        <begin position="21"/>
        <end position="37"/>
    </location>
</feature>
<evidence type="ECO:0000259" key="2">
    <source>
        <dbReference type="Pfam" id="PF04669"/>
    </source>
</evidence>
<protein>
    <recommendedName>
        <fullName evidence="2">Polysaccharide biosynthesis domain-containing protein</fullName>
    </recommendedName>
</protein>
<feature type="domain" description="Polysaccharide biosynthesis" evidence="2">
    <location>
        <begin position="47"/>
        <end position="117"/>
    </location>
</feature>
<dbReference type="Gene3D" id="1.10.3560.10">
    <property type="entry name" value="yst0336 like domain"/>
    <property type="match status" value="1"/>
</dbReference>
<dbReference type="OrthoDB" id="10248897at2759"/>
<dbReference type="VEuPathDB" id="FungiDB:AMAG_03746"/>
<accession>A0A0L0SA92</accession>
<sequence>MRAQRPASKGAQGPHSRQARGPSSGNARSRNTDTAPQLLSVPPEQLTWAHRAMAFASTHSKRLAKYGCKTHLTKIDQELAKAVRATFPTIDLLTLDVAQFTDEVVKRKWAALAQRYAAS</sequence>
<gene>
    <name evidence="3" type="ORF">AMAG_03746</name>
</gene>
<dbReference type="EMBL" id="GG745334">
    <property type="protein sequence ID" value="KNE59468.1"/>
    <property type="molecule type" value="Genomic_DNA"/>
</dbReference>
<dbReference type="InterPro" id="IPR021148">
    <property type="entry name" value="Polysacc_synth_dom"/>
</dbReference>
<proteinExistence type="predicted"/>
<dbReference type="Proteomes" id="UP000054350">
    <property type="component" value="Unassembled WGS sequence"/>
</dbReference>
<reference evidence="4" key="2">
    <citation type="submission" date="2009-11" db="EMBL/GenBank/DDBJ databases">
        <title>The Genome Sequence of Allomyces macrogynus strain ATCC 38327.</title>
        <authorList>
            <consortium name="The Broad Institute Genome Sequencing Platform"/>
            <person name="Russ C."/>
            <person name="Cuomo C."/>
            <person name="Shea T."/>
            <person name="Young S.K."/>
            <person name="Zeng Q."/>
            <person name="Koehrsen M."/>
            <person name="Haas B."/>
            <person name="Borodovsky M."/>
            <person name="Guigo R."/>
            <person name="Alvarado L."/>
            <person name="Berlin A."/>
            <person name="Borenstein D."/>
            <person name="Chen Z."/>
            <person name="Engels R."/>
            <person name="Freedman E."/>
            <person name="Gellesch M."/>
            <person name="Goldberg J."/>
            <person name="Griggs A."/>
            <person name="Gujja S."/>
            <person name="Heiman D."/>
            <person name="Hepburn T."/>
            <person name="Howarth C."/>
            <person name="Jen D."/>
            <person name="Larson L."/>
            <person name="Lewis B."/>
            <person name="Mehta T."/>
            <person name="Park D."/>
            <person name="Pearson M."/>
            <person name="Roberts A."/>
            <person name="Saif S."/>
            <person name="Shenoy N."/>
            <person name="Sisk P."/>
            <person name="Stolte C."/>
            <person name="Sykes S."/>
            <person name="Walk T."/>
            <person name="White J."/>
            <person name="Yandava C."/>
            <person name="Burger G."/>
            <person name="Gray M.W."/>
            <person name="Holland P.W.H."/>
            <person name="King N."/>
            <person name="Lang F.B.F."/>
            <person name="Roger A.J."/>
            <person name="Ruiz-Trillo I."/>
            <person name="Lander E."/>
            <person name="Nusbaum C."/>
        </authorList>
    </citation>
    <scope>NUCLEOTIDE SEQUENCE [LARGE SCALE GENOMIC DNA]</scope>
    <source>
        <strain evidence="4">ATCC 38327</strain>
    </source>
</reference>
<evidence type="ECO:0000313" key="3">
    <source>
        <dbReference type="EMBL" id="KNE59468.1"/>
    </source>
</evidence>
<keyword evidence="4" id="KW-1185">Reference proteome</keyword>
<dbReference type="Pfam" id="PF04669">
    <property type="entry name" value="PBDC1"/>
    <property type="match status" value="1"/>
</dbReference>
<dbReference type="AlphaFoldDB" id="A0A0L0SA92"/>